<dbReference type="Gene3D" id="3.90.1300.10">
    <property type="entry name" value="Amidase signature (AS) domain"/>
    <property type="match status" value="1"/>
</dbReference>
<dbReference type="AlphaFoldDB" id="A0ABD2NF21"/>
<feature type="active site" description="Charge relay system" evidence="2">
    <location>
        <position position="124"/>
    </location>
</feature>
<comment type="caution">
    <text evidence="4">The sequence shown here is derived from an EMBL/GenBank/DDBJ whole genome shotgun (WGS) entry which is preliminary data.</text>
</comment>
<gene>
    <name evidence="4" type="ORF">HHI36_012713</name>
</gene>
<evidence type="ECO:0000256" key="1">
    <source>
        <dbReference type="ARBA" id="ARBA00009199"/>
    </source>
</evidence>
<dbReference type="Pfam" id="PF01425">
    <property type="entry name" value="Amidase"/>
    <property type="match status" value="1"/>
</dbReference>
<name>A0ABD2NF21_9CUCU</name>
<dbReference type="Proteomes" id="UP001516400">
    <property type="component" value="Unassembled WGS sequence"/>
</dbReference>
<comment type="similarity">
    <text evidence="1">Belongs to the amidase family.</text>
</comment>
<dbReference type="InterPro" id="IPR020556">
    <property type="entry name" value="Amidase_CS"/>
</dbReference>
<dbReference type="InterPro" id="IPR023631">
    <property type="entry name" value="Amidase_dom"/>
</dbReference>
<sequence>MNFLLALYVILSRICYYLVYPFLLRSSENQRRSVPPSPDKLLQVSASTLSELIRRKKITSEELVRAYIRRIKEVNHLINAVVEERFGKALKEAKYVDEYLRTTSLTKTELETIKPLLGVPVTIKESCMLSGMSYAVGTVVRRGIKADSDGEVVARIKMSGAIPLLVSTTPELCSGYSCVNNITGTTCNPYDVTRNSGGSSGGEAALLGAGASIIGVGSDLAGSLRFPAFCCGVFAHKPTARVVPLKGHFPLPSDKMISDYLTIGPMTRYAEDLNLLLSIMCGKQAIDLGLHEVVDLSQIRVYHMEEAPPSIINPPVHFEIKKAIRESVAFLEKNCNTKTMQDCPFQGLKNSFEFSMSAFCQLEGVPNYFKGENKNILVEMFKSMMGQSKFSFGYLFTLCSLDMRDFICSEKYSKMVEELKVNMMQELRDNGVFIYPTFPTTALKHGEFYFKAAGIGYLTPFNLMGLPATTVPCGKTSDGLPIGLQVIASPNQDRLCLAVAEELERCFGGWTPSNDPK</sequence>
<organism evidence="4 5">
    <name type="scientific">Cryptolaemus montrouzieri</name>
    <dbReference type="NCBI Taxonomy" id="559131"/>
    <lineage>
        <taxon>Eukaryota</taxon>
        <taxon>Metazoa</taxon>
        <taxon>Ecdysozoa</taxon>
        <taxon>Arthropoda</taxon>
        <taxon>Hexapoda</taxon>
        <taxon>Insecta</taxon>
        <taxon>Pterygota</taxon>
        <taxon>Neoptera</taxon>
        <taxon>Endopterygota</taxon>
        <taxon>Coleoptera</taxon>
        <taxon>Polyphaga</taxon>
        <taxon>Cucujiformia</taxon>
        <taxon>Coccinelloidea</taxon>
        <taxon>Coccinellidae</taxon>
        <taxon>Scymninae</taxon>
        <taxon>Scymnini</taxon>
        <taxon>Cryptolaemus</taxon>
    </lineage>
</organism>
<proteinExistence type="inferred from homology"/>
<evidence type="ECO:0000313" key="4">
    <source>
        <dbReference type="EMBL" id="KAL3277363.1"/>
    </source>
</evidence>
<keyword evidence="5" id="KW-1185">Reference proteome</keyword>
<reference evidence="4 5" key="1">
    <citation type="journal article" date="2021" name="BMC Biol.">
        <title>Horizontally acquired antibacterial genes associated with adaptive radiation of ladybird beetles.</title>
        <authorList>
            <person name="Li H.S."/>
            <person name="Tang X.F."/>
            <person name="Huang Y.H."/>
            <person name="Xu Z.Y."/>
            <person name="Chen M.L."/>
            <person name="Du X.Y."/>
            <person name="Qiu B.Y."/>
            <person name="Chen P.T."/>
            <person name="Zhang W."/>
            <person name="Slipinski A."/>
            <person name="Escalona H.E."/>
            <person name="Waterhouse R.M."/>
            <person name="Zwick A."/>
            <person name="Pang H."/>
        </authorList>
    </citation>
    <scope>NUCLEOTIDE SEQUENCE [LARGE SCALE GENOMIC DNA]</scope>
    <source>
        <strain evidence="4">SYSU2018</strain>
    </source>
</reference>
<dbReference type="SUPFAM" id="SSF75304">
    <property type="entry name" value="Amidase signature (AS) enzymes"/>
    <property type="match status" value="1"/>
</dbReference>
<feature type="active site" description="Charge relay system" evidence="2">
    <location>
        <position position="199"/>
    </location>
</feature>
<evidence type="ECO:0000259" key="3">
    <source>
        <dbReference type="Pfam" id="PF01425"/>
    </source>
</evidence>
<protein>
    <recommendedName>
        <fullName evidence="3">Amidase domain-containing protein</fullName>
    </recommendedName>
</protein>
<evidence type="ECO:0000256" key="2">
    <source>
        <dbReference type="PIRSR" id="PIRSR001221-1"/>
    </source>
</evidence>
<dbReference type="InterPro" id="IPR036928">
    <property type="entry name" value="AS_sf"/>
</dbReference>
<dbReference type="InterPro" id="IPR052739">
    <property type="entry name" value="FAAH2"/>
</dbReference>
<accession>A0ABD2NF21</accession>
<dbReference type="PIRSF" id="PIRSF001221">
    <property type="entry name" value="Amidase_fungi"/>
    <property type="match status" value="1"/>
</dbReference>
<feature type="domain" description="Amidase" evidence="3">
    <location>
        <begin position="62"/>
        <end position="497"/>
    </location>
</feature>
<dbReference type="PANTHER" id="PTHR43372">
    <property type="entry name" value="FATTY-ACID AMIDE HYDROLASE"/>
    <property type="match status" value="1"/>
</dbReference>
<evidence type="ECO:0000313" key="5">
    <source>
        <dbReference type="Proteomes" id="UP001516400"/>
    </source>
</evidence>
<dbReference type="PANTHER" id="PTHR43372:SF3">
    <property type="entry name" value="AT07710P-RELATED"/>
    <property type="match status" value="1"/>
</dbReference>
<dbReference type="EMBL" id="JABFTP020000103">
    <property type="protein sequence ID" value="KAL3277363.1"/>
    <property type="molecule type" value="Genomic_DNA"/>
</dbReference>
<feature type="active site" description="Acyl-ester intermediate" evidence="2">
    <location>
        <position position="223"/>
    </location>
</feature>
<dbReference type="PROSITE" id="PS00571">
    <property type="entry name" value="AMIDASES"/>
    <property type="match status" value="1"/>
</dbReference>